<dbReference type="EMBL" id="JARGDH010000004">
    <property type="protein sequence ID" value="KAL0270266.1"/>
    <property type="molecule type" value="Genomic_DNA"/>
</dbReference>
<evidence type="ECO:0000259" key="6">
    <source>
        <dbReference type="Pfam" id="PF01281"/>
    </source>
</evidence>
<dbReference type="GO" id="GO:0006412">
    <property type="term" value="P:translation"/>
    <property type="evidence" value="ECO:0007669"/>
    <property type="project" value="InterPro"/>
</dbReference>
<name>A0AAW2HLG5_9NEOP</name>
<reference evidence="7" key="1">
    <citation type="journal article" date="2024" name="Gigascience">
        <title>Chromosome-level genome of the poultry shaft louse Menopon gallinae provides insight into the host-switching and adaptive evolution of parasitic lice.</title>
        <authorList>
            <person name="Xu Y."/>
            <person name="Ma L."/>
            <person name="Liu S."/>
            <person name="Liang Y."/>
            <person name="Liu Q."/>
            <person name="He Z."/>
            <person name="Tian L."/>
            <person name="Duan Y."/>
            <person name="Cai W."/>
            <person name="Li H."/>
            <person name="Song F."/>
        </authorList>
    </citation>
    <scope>NUCLEOTIDE SEQUENCE</scope>
    <source>
        <strain evidence="7">Cailab_2023a</strain>
    </source>
</reference>
<evidence type="ECO:0000256" key="5">
    <source>
        <dbReference type="ARBA" id="ARBA00035381"/>
    </source>
</evidence>
<dbReference type="PANTHER" id="PTHR21368">
    <property type="entry name" value="50S RIBOSOMAL PROTEIN L9"/>
    <property type="match status" value="1"/>
</dbReference>
<dbReference type="GO" id="GO:0005840">
    <property type="term" value="C:ribosome"/>
    <property type="evidence" value="ECO:0007669"/>
    <property type="project" value="UniProtKB-KW"/>
</dbReference>
<evidence type="ECO:0000256" key="3">
    <source>
        <dbReference type="ARBA" id="ARBA00023274"/>
    </source>
</evidence>
<comment type="caution">
    <text evidence="7">The sequence shown here is derived from an EMBL/GenBank/DDBJ whole genome shotgun (WGS) entry which is preliminary data.</text>
</comment>
<evidence type="ECO:0000256" key="2">
    <source>
        <dbReference type="ARBA" id="ARBA00022980"/>
    </source>
</evidence>
<dbReference type="InterPro" id="IPR020070">
    <property type="entry name" value="Ribosomal_bL9_N"/>
</dbReference>
<dbReference type="EMBL" id="JARGDH010000004">
    <property type="protein sequence ID" value="KAL0270265.1"/>
    <property type="molecule type" value="Genomic_DNA"/>
</dbReference>
<gene>
    <name evidence="7" type="ORF">PYX00_007732</name>
</gene>
<dbReference type="SUPFAM" id="SSF55658">
    <property type="entry name" value="L9 N-domain-like"/>
    <property type="match status" value="1"/>
</dbReference>
<dbReference type="Gene3D" id="3.40.5.10">
    <property type="entry name" value="Ribosomal protein L9, N-terminal domain"/>
    <property type="match status" value="1"/>
</dbReference>
<dbReference type="InterPro" id="IPR009027">
    <property type="entry name" value="Ribosomal_bL9/RNase_H1_N"/>
</dbReference>
<dbReference type="AlphaFoldDB" id="A0AAW2HLG5"/>
<evidence type="ECO:0000256" key="1">
    <source>
        <dbReference type="ARBA" id="ARBA00010605"/>
    </source>
</evidence>
<dbReference type="Pfam" id="PF01281">
    <property type="entry name" value="Ribosomal_L9_N"/>
    <property type="match status" value="1"/>
</dbReference>
<proteinExistence type="inferred from homology"/>
<keyword evidence="2" id="KW-0689">Ribosomal protein</keyword>
<dbReference type="GO" id="GO:1990904">
    <property type="term" value="C:ribonucleoprotein complex"/>
    <property type="evidence" value="ECO:0007669"/>
    <property type="project" value="UniProtKB-KW"/>
</dbReference>
<feature type="domain" description="Ribosomal protein L9" evidence="6">
    <location>
        <begin position="68"/>
        <end position="113"/>
    </location>
</feature>
<organism evidence="7">
    <name type="scientific">Menopon gallinae</name>
    <name type="common">poultry shaft louse</name>
    <dbReference type="NCBI Taxonomy" id="328185"/>
    <lineage>
        <taxon>Eukaryota</taxon>
        <taxon>Metazoa</taxon>
        <taxon>Ecdysozoa</taxon>
        <taxon>Arthropoda</taxon>
        <taxon>Hexapoda</taxon>
        <taxon>Insecta</taxon>
        <taxon>Pterygota</taxon>
        <taxon>Neoptera</taxon>
        <taxon>Paraneoptera</taxon>
        <taxon>Psocodea</taxon>
        <taxon>Troctomorpha</taxon>
        <taxon>Phthiraptera</taxon>
        <taxon>Amblycera</taxon>
        <taxon>Menoponidae</taxon>
        <taxon>Menopon</taxon>
    </lineage>
</organism>
<evidence type="ECO:0000313" key="7">
    <source>
        <dbReference type="EMBL" id="KAL0270266.1"/>
    </source>
</evidence>
<keyword evidence="3" id="KW-0687">Ribonucleoprotein</keyword>
<dbReference type="InterPro" id="IPR000244">
    <property type="entry name" value="Ribosomal_bL9"/>
</dbReference>
<dbReference type="InterPro" id="IPR036935">
    <property type="entry name" value="Ribosomal_bL9_N_sf"/>
</dbReference>
<evidence type="ECO:0000256" key="4">
    <source>
        <dbReference type="ARBA" id="ARBA00035194"/>
    </source>
</evidence>
<sequence length="261" mass="30577">MFRNVQTIITRAVQRSAGNVEQKRTTFILRRKNEPDVTKQTAWRKLKKKHYYYLLEEHTHAKKQPNIEMVLVKNVENVGNIGDIVKIPQLKAYEYFILTGAAVFATPENVKKFGVLKKEDSIPIHIQQILKKLSKTHVPVIMHKENPWTLERWHVRVALRNINVMCTDECIELPKEQISGPNMDINEKDFLIYLTMNDKYRTPMRCRLFQISPNEVNVNLAYNPKFYMEPINAIFPEEQKLLEEVPLPLVERKGGIVILND</sequence>
<accession>A0AAW2HLG5</accession>
<protein>
    <recommendedName>
        <fullName evidence="4">Large ribosomal subunit protein bL9m</fullName>
    </recommendedName>
    <alternativeName>
        <fullName evidence="5">39S ribosomal protein L9, mitochondrial</fullName>
    </alternativeName>
</protein>
<dbReference type="GO" id="GO:0003735">
    <property type="term" value="F:structural constituent of ribosome"/>
    <property type="evidence" value="ECO:0007669"/>
    <property type="project" value="InterPro"/>
</dbReference>
<comment type="similarity">
    <text evidence="1">Belongs to the bacterial ribosomal protein bL9 family.</text>
</comment>